<dbReference type="InterPro" id="IPR053967">
    <property type="entry name" value="LlgE_F_G-like_D1"/>
</dbReference>
<organism evidence="6 7">
    <name type="scientific">Patulibacter brassicae</name>
    <dbReference type="NCBI Taxonomy" id="1705717"/>
    <lineage>
        <taxon>Bacteria</taxon>
        <taxon>Bacillati</taxon>
        <taxon>Actinomycetota</taxon>
        <taxon>Thermoleophilia</taxon>
        <taxon>Solirubrobacterales</taxon>
        <taxon>Patulibacteraceae</taxon>
        <taxon>Patulibacter</taxon>
    </lineage>
</organism>
<dbReference type="InterPro" id="IPR001444">
    <property type="entry name" value="Flag_bb_rod_N"/>
</dbReference>
<keyword evidence="6" id="KW-0966">Cell projection</keyword>
<evidence type="ECO:0000259" key="4">
    <source>
        <dbReference type="Pfam" id="PF06429"/>
    </source>
</evidence>
<dbReference type="Proteomes" id="UP001277761">
    <property type="component" value="Unassembled WGS sequence"/>
</dbReference>
<feature type="domain" description="Flagellar basal body rod protein N-terminal" evidence="3">
    <location>
        <begin position="5"/>
        <end position="35"/>
    </location>
</feature>
<sequence>MLQGLYAAAAGMSAQQSRMDAVSNDVANVNTTGYKSQRLAFRDLLYVRQGVEGVQVGSGAAAETLGRSRAQGALTQTGRSLDVALAGQGMLEVRRPDGTTALTRAGDLQVDARGRLTTVDGSFVQGVRPLPAGTSADSLSIAADGTVTSAQGTQLGRLRIVAVANPDGLAPVGDNLLQPTAASGAPRPDGATTVIQGHLEASNVSLADAMTDLVESQRAFSMASRAVQTQDQMMEIANGVRR</sequence>
<dbReference type="InterPro" id="IPR020013">
    <property type="entry name" value="Flagellar_FlgE/F/G"/>
</dbReference>
<protein>
    <submittedName>
        <fullName evidence="6">Flagellar hook-basal body protein</fullName>
    </submittedName>
</protein>
<comment type="subcellular location">
    <subcellularLocation>
        <location evidence="2">Bacterial flagellum basal body</location>
    </subcellularLocation>
</comment>
<feature type="domain" description="Flagellar basal-body/hook protein C-terminal" evidence="4">
    <location>
        <begin position="196"/>
        <end position="238"/>
    </location>
</feature>
<name>A0ABU4VMX9_9ACTN</name>
<dbReference type="InterPro" id="IPR037925">
    <property type="entry name" value="FlgE/F/G-like"/>
</dbReference>
<dbReference type="Pfam" id="PF06429">
    <property type="entry name" value="Flg_bbr_C"/>
    <property type="match status" value="1"/>
</dbReference>
<evidence type="ECO:0000313" key="7">
    <source>
        <dbReference type="Proteomes" id="UP001277761"/>
    </source>
</evidence>
<dbReference type="PANTHER" id="PTHR30435:SF19">
    <property type="entry name" value="FLAGELLAR BASAL-BODY ROD PROTEIN FLGG"/>
    <property type="match status" value="1"/>
</dbReference>
<accession>A0ABU4VMX9</accession>
<evidence type="ECO:0000259" key="3">
    <source>
        <dbReference type="Pfam" id="PF00460"/>
    </source>
</evidence>
<keyword evidence="2" id="KW-0975">Bacterial flagellum</keyword>
<keyword evidence="6" id="KW-0969">Cilium</keyword>
<gene>
    <name evidence="6" type="ORF">SK069_16505</name>
</gene>
<dbReference type="Pfam" id="PF00460">
    <property type="entry name" value="Flg_bb_rod"/>
    <property type="match status" value="1"/>
</dbReference>
<evidence type="ECO:0000313" key="6">
    <source>
        <dbReference type="EMBL" id="MDX8153201.1"/>
    </source>
</evidence>
<dbReference type="Pfam" id="PF22692">
    <property type="entry name" value="LlgE_F_G_D1"/>
    <property type="match status" value="1"/>
</dbReference>
<feature type="domain" description="Flagellar hook protein FlgE/F/G-like D1" evidence="5">
    <location>
        <begin position="84"/>
        <end position="148"/>
    </location>
</feature>
<dbReference type="InterPro" id="IPR010930">
    <property type="entry name" value="Flg_bb/hook_C_dom"/>
</dbReference>
<dbReference type="SUPFAM" id="SSF117143">
    <property type="entry name" value="Flagellar hook protein flgE"/>
    <property type="match status" value="1"/>
</dbReference>
<comment type="caution">
    <text evidence="6">The sequence shown here is derived from an EMBL/GenBank/DDBJ whole genome shotgun (WGS) entry which is preliminary data.</text>
</comment>
<comment type="similarity">
    <text evidence="1 2">Belongs to the flagella basal body rod proteins family.</text>
</comment>
<dbReference type="EMBL" id="JAXAVX010000011">
    <property type="protein sequence ID" value="MDX8153201.1"/>
    <property type="molecule type" value="Genomic_DNA"/>
</dbReference>
<dbReference type="NCBIfam" id="TIGR03506">
    <property type="entry name" value="FlgEFG_subfam"/>
    <property type="match status" value="2"/>
</dbReference>
<dbReference type="PANTHER" id="PTHR30435">
    <property type="entry name" value="FLAGELLAR PROTEIN"/>
    <property type="match status" value="1"/>
</dbReference>
<keyword evidence="7" id="KW-1185">Reference proteome</keyword>
<reference evidence="6 7" key="1">
    <citation type="submission" date="2023-11" db="EMBL/GenBank/DDBJ databases">
        <authorList>
            <person name="Xu M."/>
            <person name="Jiang T."/>
        </authorList>
    </citation>
    <scope>NUCLEOTIDE SEQUENCE [LARGE SCALE GENOMIC DNA]</scope>
    <source>
        <strain evidence="6 7">SD</strain>
    </source>
</reference>
<evidence type="ECO:0000256" key="2">
    <source>
        <dbReference type="RuleBase" id="RU362116"/>
    </source>
</evidence>
<evidence type="ECO:0000259" key="5">
    <source>
        <dbReference type="Pfam" id="PF22692"/>
    </source>
</evidence>
<keyword evidence="6" id="KW-0282">Flagellum</keyword>
<proteinExistence type="inferred from homology"/>
<dbReference type="RefSeq" id="WP_319955351.1">
    <property type="nucleotide sequence ID" value="NZ_JAXAVX010000011.1"/>
</dbReference>
<evidence type="ECO:0000256" key="1">
    <source>
        <dbReference type="ARBA" id="ARBA00009677"/>
    </source>
</evidence>